<reference evidence="7" key="1">
    <citation type="submission" date="2020-07" db="EMBL/GenBank/DDBJ databases">
        <title>Genome sequence and genetic diversity analysis of an under-domesticated orphan crop, white fonio (Digitaria exilis).</title>
        <authorList>
            <person name="Bennetzen J.L."/>
            <person name="Chen S."/>
            <person name="Ma X."/>
            <person name="Wang X."/>
            <person name="Yssel A.E.J."/>
            <person name="Chaluvadi S.R."/>
            <person name="Johnson M."/>
            <person name="Gangashetty P."/>
            <person name="Hamidou F."/>
            <person name="Sanogo M.D."/>
            <person name="Zwaenepoel A."/>
            <person name="Wallace J."/>
            <person name="Van De Peer Y."/>
            <person name="Van Deynze A."/>
        </authorList>
    </citation>
    <scope>NUCLEOTIDE SEQUENCE</scope>
    <source>
        <tissue evidence="7">Leaves</tissue>
    </source>
</reference>
<dbReference type="FunFam" id="2.170.150.80:FF:000009">
    <property type="entry name" value="NAC domain-containing protein 8"/>
    <property type="match status" value="1"/>
</dbReference>
<dbReference type="PANTHER" id="PTHR31079:SF2">
    <property type="entry name" value="NAC DOMAIN CONTAINING PROTEIN 44-RELATED"/>
    <property type="match status" value="1"/>
</dbReference>
<evidence type="ECO:0000256" key="3">
    <source>
        <dbReference type="ARBA" id="ARBA00023163"/>
    </source>
</evidence>
<protein>
    <recommendedName>
        <fullName evidence="6">NAC domain-containing protein</fullName>
    </recommendedName>
</protein>
<evidence type="ECO:0000256" key="5">
    <source>
        <dbReference type="SAM" id="MobiDB-lite"/>
    </source>
</evidence>
<evidence type="ECO:0000313" key="8">
    <source>
        <dbReference type="Proteomes" id="UP000636709"/>
    </source>
</evidence>
<evidence type="ECO:0000256" key="2">
    <source>
        <dbReference type="ARBA" id="ARBA00023125"/>
    </source>
</evidence>
<proteinExistence type="predicted"/>
<evidence type="ECO:0000256" key="1">
    <source>
        <dbReference type="ARBA" id="ARBA00023015"/>
    </source>
</evidence>
<dbReference type="OrthoDB" id="643388at2759"/>
<dbReference type="SUPFAM" id="SSF101941">
    <property type="entry name" value="NAC domain"/>
    <property type="match status" value="1"/>
</dbReference>
<sequence length="403" mass="45238">MTQRPAPIYPFCCRSWLITYRGIAKKIRYTTPSASHKISELIAEARRECPNCSHVIDNSDVAMEWPGLPAGVKFDPSDVELLEHLQEKIGLGGLKPHVLIDEFIPTIDNDEGICYTHPENLPGMKADGSNAHFFHRVAKAYGCGQRKRRRVISCSDTTVTDEHVRWHKTGRSKPIYDNGVKKGWKKIMVLYKISQSGGKPDRAHWVMHQYHLGEEEDEKDGDLVVSKIFCQMPNKSMEVSETETAYDEPDVSASVIGPKTPKTTAPQIRHSNNSPCETEQNVSILQDQLQLQDEEEPTISIVSLEDGAVNPAWCTGAEEQQAVGGESRAQLNPDEHLLCLEDPNSLDYPILSQCRNEILDRNLNTFYGLPDLHNVDLGTPPDLQLAVSLAFLSFFPFLFVPFE</sequence>
<dbReference type="PANTHER" id="PTHR31079">
    <property type="entry name" value="NAC DOMAIN-CONTAINING PROTEIN 73"/>
    <property type="match status" value="1"/>
</dbReference>
<evidence type="ECO:0000259" key="6">
    <source>
        <dbReference type="PROSITE" id="PS51005"/>
    </source>
</evidence>
<dbReference type="PROSITE" id="PS51005">
    <property type="entry name" value="NAC"/>
    <property type="match status" value="1"/>
</dbReference>
<keyword evidence="2" id="KW-0238">DNA-binding</keyword>
<dbReference type="InterPro" id="IPR036093">
    <property type="entry name" value="NAC_dom_sf"/>
</dbReference>
<gene>
    <name evidence="7" type="ORF">HU200_039059</name>
</gene>
<feature type="compositionally biased region" description="Acidic residues" evidence="5">
    <location>
        <begin position="240"/>
        <end position="250"/>
    </location>
</feature>
<dbReference type="Proteomes" id="UP000636709">
    <property type="component" value="Unassembled WGS sequence"/>
</dbReference>
<dbReference type="Gene3D" id="2.170.150.80">
    <property type="entry name" value="NAC domain"/>
    <property type="match status" value="1"/>
</dbReference>
<dbReference type="GO" id="GO:0005634">
    <property type="term" value="C:nucleus"/>
    <property type="evidence" value="ECO:0007669"/>
    <property type="project" value="TreeGrafter"/>
</dbReference>
<keyword evidence="8" id="KW-1185">Reference proteome</keyword>
<dbReference type="InterPro" id="IPR044799">
    <property type="entry name" value="SOG1-like"/>
</dbReference>
<dbReference type="GO" id="GO:0003700">
    <property type="term" value="F:DNA-binding transcription factor activity"/>
    <property type="evidence" value="ECO:0007669"/>
    <property type="project" value="InterPro"/>
</dbReference>
<feature type="compositionally biased region" description="Polar residues" evidence="5">
    <location>
        <begin position="261"/>
        <end position="276"/>
    </location>
</feature>
<comment type="caution">
    <text evidence="7">The sequence shown here is derived from an EMBL/GenBank/DDBJ whole genome shotgun (WGS) entry which is preliminary data.</text>
</comment>
<dbReference type="InterPro" id="IPR003441">
    <property type="entry name" value="NAC-dom"/>
</dbReference>
<keyword evidence="3" id="KW-0804">Transcription</keyword>
<evidence type="ECO:0000256" key="4">
    <source>
        <dbReference type="ARBA" id="ARBA00023242"/>
    </source>
</evidence>
<organism evidence="7 8">
    <name type="scientific">Digitaria exilis</name>
    <dbReference type="NCBI Taxonomy" id="1010633"/>
    <lineage>
        <taxon>Eukaryota</taxon>
        <taxon>Viridiplantae</taxon>
        <taxon>Streptophyta</taxon>
        <taxon>Embryophyta</taxon>
        <taxon>Tracheophyta</taxon>
        <taxon>Spermatophyta</taxon>
        <taxon>Magnoliopsida</taxon>
        <taxon>Liliopsida</taxon>
        <taxon>Poales</taxon>
        <taxon>Poaceae</taxon>
        <taxon>PACMAD clade</taxon>
        <taxon>Panicoideae</taxon>
        <taxon>Panicodae</taxon>
        <taxon>Paniceae</taxon>
        <taxon>Anthephorinae</taxon>
        <taxon>Digitaria</taxon>
    </lineage>
</organism>
<dbReference type="AlphaFoldDB" id="A0A835EK78"/>
<accession>A0A835EK78</accession>
<keyword evidence="4" id="KW-0539">Nucleus</keyword>
<dbReference type="Pfam" id="PF02365">
    <property type="entry name" value="NAM"/>
    <property type="match status" value="1"/>
</dbReference>
<keyword evidence="1" id="KW-0805">Transcription regulation</keyword>
<feature type="domain" description="NAC" evidence="6">
    <location>
        <begin position="68"/>
        <end position="231"/>
    </location>
</feature>
<feature type="region of interest" description="Disordered" evidence="5">
    <location>
        <begin position="240"/>
        <end position="276"/>
    </location>
</feature>
<dbReference type="GO" id="GO:0000976">
    <property type="term" value="F:transcription cis-regulatory region binding"/>
    <property type="evidence" value="ECO:0007669"/>
    <property type="project" value="TreeGrafter"/>
</dbReference>
<dbReference type="EMBL" id="JACEFO010001924">
    <property type="protein sequence ID" value="KAF8693649.1"/>
    <property type="molecule type" value="Genomic_DNA"/>
</dbReference>
<name>A0A835EK78_9POAL</name>
<evidence type="ECO:0000313" key="7">
    <source>
        <dbReference type="EMBL" id="KAF8693649.1"/>
    </source>
</evidence>